<dbReference type="AlphaFoldDB" id="X1GUJ5"/>
<evidence type="ECO:0000259" key="1">
    <source>
        <dbReference type="Pfam" id="PF12697"/>
    </source>
</evidence>
<evidence type="ECO:0000313" key="2">
    <source>
        <dbReference type="EMBL" id="GAH60842.1"/>
    </source>
</evidence>
<dbReference type="Pfam" id="PF12697">
    <property type="entry name" value="Abhydrolase_6"/>
    <property type="match status" value="1"/>
</dbReference>
<accession>X1GUJ5</accession>
<organism evidence="2">
    <name type="scientific">marine sediment metagenome</name>
    <dbReference type="NCBI Taxonomy" id="412755"/>
    <lineage>
        <taxon>unclassified sequences</taxon>
        <taxon>metagenomes</taxon>
        <taxon>ecological metagenomes</taxon>
    </lineage>
</organism>
<proteinExistence type="predicted"/>
<dbReference type="InterPro" id="IPR000073">
    <property type="entry name" value="AB_hydrolase_1"/>
</dbReference>
<dbReference type="InterPro" id="IPR050266">
    <property type="entry name" value="AB_hydrolase_sf"/>
</dbReference>
<sequence length="231" mass="25691">MKKLIFIHGSGNTGRVWHYQIQHFPDAEAINLPGHLSPGEPCTSIEDYVTWLHCYILEQGCHAPVFAGHSLGGAIVQMYALKHPEDIKATILAGTGARLRVAPQYLSAIQDGIEDSSTWLQNFVEPQYSHIEPELREKLLDETAKVGAKVQLNDFLCCDKFDILEKVHQIKVPTLVFCGSEDVMTPPKYSSYLAARIEGAKLIVVDGGTHYFFAEKPEVANQAIEQFLQGL</sequence>
<name>X1GUJ5_9ZZZZ</name>
<comment type="caution">
    <text evidence="2">The sequence shown here is derived from an EMBL/GenBank/DDBJ whole genome shotgun (WGS) entry which is preliminary data.</text>
</comment>
<protein>
    <recommendedName>
        <fullName evidence="1">AB hydrolase-1 domain-containing protein</fullName>
    </recommendedName>
</protein>
<feature type="domain" description="AB hydrolase-1" evidence="1">
    <location>
        <begin position="4"/>
        <end position="219"/>
    </location>
</feature>
<dbReference type="SUPFAM" id="SSF53474">
    <property type="entry name" value="alpha/beta-Hydrolases"/>
    <property type="match status" value="1"/>
</dbReference>
<dbReference type="Gene3D" id="3.40.50.1820">
    <property type="entry name" value="alpha/beta hydrolase"/>
    <property type="match status" value="1"/>
</dbReference>
<dbReference type="EMBL" id="BARU01020183">
    <property type="protein sequence ID" value="GAH60842.1"/>
    <property type="molecule type" value="Genomic_DNA"/>
</dbReference>
<reference evidence="2" key="1">
    <citation type="journal article" date="2014" name="Front. Microbiol.">
        <title>High frequency of phylogenetically diverse reductive dehalogenase-homologous genes in deep subseafloor sedimentary metagenomes.</title>
        <authorList>
            <person name="Kawai M."/>
            <person name="Futagami T."/>
            <person name="Toyoda A."/>
            <person name="Takaki Y."/>
            <person name="Nishi S."/>
            <person name="Hori S."/>
            <person name="Arai W."/>
            <person name="Tsubouchi T."/>
            <person name="Morono Y."/>
            <person name="Uchiyama I."/>
            <person name="Ito T."/>
            <person name="Fujiyama A."/>
            <person name="Inagaki F."/>
            <person name="Takami H."/>
        </authorList>
    </citation>
    <scope>NUCLEOTIDE SEQUENCE</scope>
    <source>
        <strain evidence="2">Expedition CK06-06</strain>
    </source>
</reference>
<dbReference type="PRINTS" id="PR00111">
    <property type="entry name" value="ABHYDROLASE"/>
</dbReference>
<dbReference type="InterPro" id="IPR029058">
    <property type="entry name" value="AB_hydrolase_fold"/>
</dbReference>
<gene>
    <name evidence="2" type="ORF">S03H2_33182</name>
</gene>
<dbReference type="PANTHER" id="PTHR43798">
    <property type="entry name" value="MONOACYLGLYCEROL LIPASE"/>
    <property type="match status" value="1"/>
</dbReference>